<organism evidence="8 9">
    <name type="scientific">Opitutus terrae (strain DSM 11246 / JCM 15787 / PB90-1)</name>
    <dbReference type="NCBI Taxonomy" id="452637"/>
    <lineage>
        <taxon>Bacteria</taxon>
        <taxon>Pseudomonadati</taxon>
        <taxon>Verrucomicrobiota</taxon>
        <taxon>Opitutia</taxon>
        <taxon>Opitutales</taxon>
        <taxon>Opitutaceae</taxon>
        <taxon>Opitutus</taxon>
    </lineage>
</organism>
<keyword evidence="1 5" id="KW-0489">Methyltransferase</keyword>
<dbReference type="Pfam" id="PF01189">
    <property type="entry name" value="Methyltr_RsmB-F"/>
    <property type="match status" value="1"/>
</dbReference>
<dbReference type="eggNOG" id="COG0144">
    <property type="taxonomic scope" value="Bacteria"/>
</dbReference>
<sequence>MSAPVEARTTAWPAAARLLARWLDRRERVDELLESLGGSLTGTERARCQHLVFGAIRHFGRIDAAIGRLVSHSPRFATRAVLLVAGFELIEARAERGGAPTRASEAGTTNAPDQPTPVVDGRVAKIVHHAVEQTKQLASPAEARMVNAVVRKLAGVLAEPPPPKLAPADVLAEYFSHPVWLVRSWLAQFGAAATRALLEWNQQPAPVYARWRSSFAEPAEDKLSVAAPTEGNPVPVEAAKAAPKAEEPVPAWFKPTAWAGFFEIPPGHWTEIEPLLQRGRIYLQDPATRIPVELLAPAAGELVLDGCAAPGGKSLLIADSMRQGRLVAMDLPGARIGRLKENLARVPAGVEVALVQGDLRQDPAGLLREHKLPAQFPAVLLDVPCSNTGVMRHRVDVKWRLQEGDFRKHPLQQLALLRAAARLVAPGGRLVYSTCSIDTEENEHVVQEFLAGARPGEWKLENHQISRPWEAGHDGGAAFLLRKNTAPS</sequence>
<feature type="binding site" evidence="5">
    <location>
        <begin position="307"/>
        <end position="313"/>
    </location>
    <ligand>
        <name>S-adenosyl-L-methionine</name>
        <dbReference type="ChEBI" id="CHEBI:59789"/>
    </ligand>
</feature>
<evidence type="ECO:0000256" key="1">
    <source>
        <dbReference type="ARBA" id="ARBA00022603"/>
    </source>
</evidence>
<keyword evidence="2 5" id="KW-0808">Transferase</keyword>
<dbReference type="GO" id="GO:0003723">
    <property type="term" value="F:RNA binding"/>
    <property type="evidence" value="ECO:0007669"/>
    <property type="project" value="UniProtKB-UniRule"/>
</dbReference>
<dbReference type="SUPFAM" id="SSF53335">
    <property type="entry name" value="S-adenosyl-L-methionine-dependent methyltransferases"/>
    <property type="match status" value="1"/>
</dbReference>
<feature type="binding site" evidence="5">
    <location>
        <position position="358"/>
    </location>
    <ligand>
        <name>S-adenosyl-L-methionine</name>
        <dbReference type="ChEBI" id="CHEBI:59789"/>
    </ligand>
</feature>
<dbReference type="OrthoDB" id="9810297at2"/>
<keyword evidence="9" id="KW-1185">Reference proteome</keyword>
<dbReference type="STRING" id="452637.Oter_4031"/>
<dbReference type="GO" id="GO:0008173">
    <property type="term" value="F:RNA methyltransferase activity"/>
    <property type="evidence" value="ECO:0007669"/>
    <property type="project" value="InterPro"/>
</dbReference>
<evidence type="ECO:0000256" key="5">
    <source>
        <dbReference type="PROSITE-ProRule" id="PRU01023"/>
    </source>
</evidence>
<gene>
    <name evidence="8" type="ordered locus">Oter_4031</name>
</gene>
<protein>
    <submittedName>
        <fullName evidence="8">Fmu (Sun) domain protein</fullName>
    </submittedName>
</protein>
<keyword evidence="3 5" id="KW-0949">S-adenosyl-L-methionine</keyword>
<feature type="active site" description="Nucleophile" evidence="5">
    <location>
        <position position="435"/>
    </location>
</feature>
<dbReference type="Gene3D" id="1.10.940.10">
    <property type="entry name" value="NusB-like"/>
    <property type="match status" value="1"/>
</dbReference>
<evidence type="ECO:0000313" key="9">
    <source>
        <dbReference type="Proteomes" id="UP000007013"/>
    </source>
</evidence>
<dbReference type="AlphaFoldDB" id="B1ZZX2"/>
<evidence type="ECO:0000259" key="7">
    <source>
        <dbReference type="PROSITE" id="PS51686"/>
    </source>
</evidence>
<evidence type="ECO:0000256" key="3">
    <source>
        <dbReference type="ARBA" id="ARBA00022691"/>
    </source>
</evidence>
<dbReference type="EMBL" id="CP001032">
    <property type="protein sequence ID" value="ACB77305.1"/>
    <property type="molecule type" value="Genomic_DNA"/>
</dbReference>
<dbReference type="InterPro" id="IPR049560">
    <property type="entry name" value="MeTrfase_RsmB-F_NOP2_cat"/>
</dbReference>
<dbReference type="InterPro" id="IPR001678">
    <property type="entry name" value="MeTrfase_RsmB-F_NOP2_dom"/>
</dbReference>
<reference evidence="8 9" key="1">
    <citation type="journal article" date="2011" name="J. Bacteriol.">
        <title>Genome sequence of the verrucomicrobium Opitutus terrae PB90-1, an abundant inhabitant of rice paddy soil ecosystems.</title>
        <authorList>
            <person name="van Passel M.W."/>
            <person name="Kant R."/>
            <person name="Palva A."/>
            <person name="Copeland A."/>
            <person name="Lucas S."/>
            <person name="Lapidus A."/>
            <person name="Glavina del Rio T."/>
            <person name="Pitluck S."/>
            <person name="Goltsman E."/>
            <person name="Clum A."/>
            <person name="Sun H."/>
            <person name="Schmutz J."/>
            <person name="Larimer F.W."/>
            <person name="Land M.L."/>
            <person name="Hauser L."/>
            <person name="Kyrpides N."/>
            <person name="Mikhailova N."/>
            <person name="Richardson P.P."/>
            <person name="Janssen P.H."/>
            <person name="de Vos W.M."/>
            <person name="Smidt H."/>
        </authorList>
    </citation>
    <scope>NUCLEOTIDE SEQUENCE [LARGE SCALE GENOMIC DNA]</scope>
    <source>
        <strain evidence="9">DSM 11246 / JCM 15787 / PB90-1</strain>
    </source>
</reference>
<evidence type="ECO:0000256" key="2">
    <source>
        <dbReference type="ARBA" id="ARBA00022679"/>
    </source>
</evidence>
<dbReference type="PANTHER" id="PTHR22807:SF61">
    <property type="entry name" value="NOL1_NOP2_SUN FAMILY PROTEIN _ ANTITERMINATION NUSB DOMAIN-CONTAINING PROTEIN"/>
    <property type="match status" value="1"/>
</dbReference>
<evidence type="ECO:0000256" key="6">
    <source>
        <dbReference type="SAM" id="MobiDB-lite"/>
    </source>
</evidence>
<feature type="binding site" evidence="5">
    <location>
        <position position="382"/>
    </location>
    <ligand>
        <name>S-adenosyl-L-methionine</name>
        <dbReference type="ChEBI" id="CHEBI:59789"/>
    </ligand>
</feature>
<feature type="domain" description="SAM-dependent MTase RsmB/NOP-type" evidence="7">
    <location>
        <begin position="197"/>
        <end position="488"/>
    </location>
</feature>
<evidence type="ECO:0000313" key="8">
    <source>
        <dbReference type="EMBL" id="ACB77305.1"/>
    </source>
</evidence>
<dbReference type="Gene3D" id="3.40.50.150">
    <property type="entry name" value="Vaccinia Virus protein VP39"/>
    <property type="match status" value="1"/>
</dbReference>
<feature type="region of interest" description="Disordered" evidence="6">
    <location>
        <begin position="98"/>
        <end position="117"/>
    </location>
</feature>
<accession>B1ZZX2</accession>
<keyword evidence="4 5" id="KW-0694">RNA-binding</keyword>
<dbReference type="PROSITE" id="PS51686">
    <property type="entry name" value="SAM_MT_RSMB_NOP"/>
    <property type="match status" value="1"/>
</dbReference>
<dbReference type="eggNOG" id="COG0781">
    <property type="taxonomic scope" value="Bacteria"/>
</dbReference>
<comment type="similarity">
    <text evidence="5">Belongs to the class I-like SAM-binding methyltransferase superfamily. RsmB/NOP family.</text>
</comment>
<dbReference type="RefSeq" id="WP_012376833.1">
    <property type="nucleotide sequence ID" value="NC_010571.1"/>
</dbReference>
<dbReference type="InterPro" id="IPR023267">
    <property type="entry name" value="RCMT"/>
</dbReference>
<dbReference type="KEGG" id="ote:Oter_4031"/>
<dbReference type="GO" id="GO:0001510">
    <property type="term" value="P:RNA methylation"/>
    <property type="evidence" value="ECO:0007669"/>
    <property type="project" value="InterPro"/>
</dbReference>
<dbReference type="SUPFAM" id="SSF48013">
    <property type="entry name" value="NusB-like"/>
    <property type="match status" value="1"/>
</dbReference>
<name>B1ZZX2_OPITP</name>
<proteinExistence type="inferred from homology"/>
<dbReference type="PRINTS" id="PR02008">
    <property type="entry name" value="RCMTFAMILY"/>
</dbReference>
<feature type="binding site" evidence="5">
    <location>
        <position position="330"/>
    </location>
    <ligand>
        <name>S-adenosyl-L-methionine</name>
        <dbReference type="ChEBI" id="CHEBI:59789"/>
    </ligand>
</feature>
<dbReference type="HOGENOM" id="CLU_005316_0_1_0"/>
<dbReference type="InterPro" id="IPR035926">
    <property type="entry name" value="NusB-like_sf"/>
</dbReference>
<dbReference type="Proteomes" id="UP000007013">
    <property type="component" value="Chromosome"/>
</dbReference>
<dbReference type="PANTHER" id="PTHR22807">
    <property type="entry name" value="NOP2 YEAST -RELATED NOL1/NOP2/FMU SUN DOMAIN-CONTAINING"/>
    <property type="match status" value="1"/>
</dbReference>
<dbReference type="InterPro" id="IPR029063">
    <property type="entry name" value="SAM-dependent_MTases_sf"/>
</dbReference>
<evidence type="ECO:0000256" key="4">
    <source>
        <dbReference type="ARBA" id="ARBA00022884"/>
    </source>
</evidence>